<evidence type="ECO:0000313" key="3">
    <source>
        <dbReference type="EMBL" id="GMA89252.1"/>
    </source>
</evidence>
<comment type="similarity">
    <text evidence="1">Belongs to the UPF0749 family.</text>
</comment>
<reference evidence="4" key="1">
    <citation type="journal article" date="2019" name="Int. J. Syst. Evol. Microbiol.">
        <title>The Global Catalogue of Microorganisms (GCM) 10K type strain sequencing project: providing services to taxonomists for standard genome sequencing and annotation.</title>
        <authorList>
            <consortium name="The Broad Institute Genomics Platform"/>
            <consortium name="The Broad Institute Genome Sequencing Center for Infectious Disease"/>
            <person name="Wu L."/>
            <person name="Ma J."/>
        </authorList>
    </citation>
    <scope>NUCLEOTIDE SEQUENCE [LARGE SCALE GENOMIC DNA]</scope>
    <source>
        <strain evidence="4">NBRC 108730</strain>
    </source>
</reference>
<dbReference type="InterPro" id="IPR010273">
    <property type="entry name" value="DUF881"/>
</dbReference>
<comment type="caution">
    <text evidence="3">The sequence shown here is derived from an EMBL/GenBank/DDBJ whole genome shotgun (WGS) entry which is preliminary data.</text>
</comment>
<gene>
    <name evidence="3" type="ORF">GCM10025868_45020</name>
</gene>
<feature type="compositionally biased region" description="Low complexity" evidence="2">
    <location>
        <begin position="40"/>
        <end position="60"/>
    </location>
</feature>
<organism evidence="3 4">
    <name type="scientific">Angustibacter aerolatus</name>
    <dbReference type="NCBI Taxonomy" id="1162965"/>
    <lineage>
        <taxon>Bacteria</taxon>
        <taxon>Bacillati</taxon>
        <taxon>Actinomycetota</taxon>
        <taxon>Actinomycetes</taxon>
        <taxon>Kineosporiales</taxon>
        <taxon>Kineosporiaceae</taxon>
    </lineage>
</organism>
<evidence type="ECO:0000256" key="1">
    <source>
        <dbReference type="ARBA" id="ARBA00009108"/>
    </source>
</evidence>
<accession>A0ABQ6JQZ9</accession>
<proteinExistence type="inferred from homology"/>
<dbReference type="PANTHER" id="PTHR37313">
    <property type="entry name" value="UPF0749 PROTEIN RV1825"/>
    <property type="match status" value="1"/>
</dbReference>
<dbReference type="Proteomes" id="UP001157017">
    <property type="component" value="Unassembled WGS sequence"/>
</dbReference>
<feature type="compositionally biased region" description="Low complexity" evidence="2">
    <location>
        <begin position="235"/>
        <end position="250"/>
    </location>
</feature>
<keyword evidence="4" id="KW-1185">Reference proteome</keyword>
<dbReference type="EMBL" id="BSUZ01000001">
    <property type="protein sequence ID" value="GMA89252.1"/>
    <property type="molecule type" value="Genomic_DNA"/>
</dbReference>
<name>A0ABQ6JQZ9_9ACTN</name>
<feature type="region of interest" description="Disordered" evidence="2">
    <location>
        <begin position="16"/>
        <end position="64"/>
    </location>
</feature>
<dbReference type="Gene3D" id="3.30.70.1880">
    <property type="entry name" value="Protein of unknown function DUF881"/>
    <property type="match status" value="1"/>
</dbReference>
<dbReference type="PANTHER" id="PTHR37313:SF1">
    <property type="entry name" value="UPF0749 PROTEIN RV1823"/>
    <property type="match status" value="1"/>
</dbReference>
<evidence type="ECO:0000313" key="4">
    <source>
        <dbReference type="Proteomes" id="UP001157017"/>
    </source>
</evidence>
<sequence>MVGLLLAVAFLQARGQRPAGVREREQAHRRDHPRRRRRQPAAGAQRRPGAAGSTPSAAARLEGQAESGLADRVAALGLVTGAAAVTGPGVVLTVDDAEQVAQAGDGSDPRADTTADDGRVLDADLQVAVNGLWQAGAEAVSVNGQRLTALSAIRSAGQAVLVDYRPLAPPYVVQAIGDPGTLQTRFSDGSGGRSLQYLKDNYGVRFGIAPSDSLTLPASAGLTTRRAQVPGSEPTASAGATGASRSSRTSEPTDREATP</sequence>
<feature type="compositionally biased region" description="Basic residues" evidence="2">
    <location>
        <begin position="29"/>
        <end position="39"/>
    </location>
</feature>
<evidence type="ECO:0000256" key="2">
    <source>
        <dbReference type="SAM" id="MobiDB-lite"/>
    </source>
</evidence>
<feature type="region of interest" description="Disordered" evidence="2">
    <location>
        <begin position="219"/>
        <end position="259"/>
    </location>
</feature>
<protein>
    <recommendedName>
        <fullName evidence="5">DUF881 domain-containing protein</fullName>
    </recommendedName>
</protein>
<evidence type="ECO:0008006" key="5">
    <source>
        <dbReference type="Google" id="ProtNLM"/>
    </source>
</evidence>
<dbReference type="Pfam" id="PF05949">
    <property type="entry name" value="DUF881"/>
    <property type="match status" value="1"/>
</dbReference>